<keyword evidence="3" id="KW-0812">Transmembrane</keyword>
<evidence type="ECO:0000256" key="1">
    <source>
        <dbReference type="ARBA" id="ARBA00009820"/>
    </source>
</evidence>
<dbReference type="Pfam" id="PF07676">
    <property type="entry name" value="PD40"/>
    <property type="match status" value="6"/>
</dbReference>
<feature type="transmembrane region" description="Helical" evidence="3">
    <location>
        <begin position="471"/>
        <end position="489"/>
    </location>
</feature>
<dbReference type="PANTHER" id="PTHR36842">
    <property type="entry name" value="PROTEIN TOLB HOMOLOG"/>
    <property type="match status" value="1"/>
</dbReference>
<keyword evidence="3" id="KW-0472">Membrane</keyword>
<sequence length="497" mass="51798">MGRLGRKAAVSGAVAVVVVLSGVVPAVAAAATTTVVSYAPDGSNADNSSFNPSISADGRYVAFESRASNLVAGDTNDNWDVFRRDLATGDIVRVSVADDETQANLSSYQPSISADGRYVAFYSIATNLVGGDDTNSTTDVFVRDLTAGTTVRVSVADDETQATGDSYYPSISADGRYVAFESYASNLVGSDDTNGNPDVFVRDLTDGTTVRVSVADNEDQADGNSFNPSISADGQRVAFQSDATNLVGSDDTNGNPDVFVRDLTDGTTTRVSVDSAEAQALGSDSFNPSISADGLFVAFYSFAPNLVTGDTNVSSDVFLRDLTAGTTVRVSVADDETEANGYSFNPSISANGRYVAFSSEASNLVADDTNSRSDVFVRDLTEGTTTRVSVNALGVEGNFVSLLPSISADGQRVAFQSAATNLTTVTNPPADTCETFDWDAPVFADDSNCKSDVFVYGPVVELPATGANTNGFVATAIVFLATGAVLVATRRRRPVSV</sequence>
<evidence type="ECO:0000313" key="6">
    <source>
        <dbReference type="EMBL" id="CAB4988433.1"/>
    </source>
</evidence>
<accession>A0A6J7NCQ6</accession>
<protein>
    <submittedName>
        <fullName evidence="6">Unannotated protein</fullName>
    </submittedName>
</protein>
<name>A0A6J7NCQ6_9ZZZZ</name>
<dbReference type="InterPro" id="IPR011659">
    <property type="entry name" value="WD40"/>
</dbReference>
<evidence type="ECO:0000256" key="2">
    <source>
        <dbReference type="ARBA" id="ARBA00022525"/>
    </source>
</evidence>
<proteinExistence type="inferred from homology"/>
<dbReference type="AlphaFoldDB" id="A0A6J7NCQ6"/>
<dbReference type="InterPro" id="IPR011042">
    <property type="entry name" value="6-blade_b-propeller_TolB-like"/>
</dbReference>
<dbReference type="Pfam" id="PF00746">
    <property type="entry name" value="Gram_pos_anchor"/>
    <property type="match status" value="1"/>
</dbReference>
<evidence type="ECO:0000259" key="4">
    <source>
        <dbReference type="Pfam" id="PF00746"/>
    </source>
</evidence>
<dbReference type="EMBL" id="CAFAAJ010000015">
    <property type="protein sequence ID" value="CAB4791892.1"/>
    <property type="molecule type" value="Genomic_DNA"/>
</dbReference>
<reference evidence="6" key="1">
    <citation type="submission" date="2020-05" db="EMBL/GenBank/DDBJ databases">
        <authorList>
            <person name="Chiriac C."/>
            <person name="Salcher M."/>
            <person name="Ghai R."/>
            <person name="Kavagutti S V."/>
        </authorList>
    </citation>
    <scope>NUCLEOTIDE SEQUENCE</scope>
</reference>
<dbReference type="SUPFAM" id="SSF82171">
    <property type="entry name" value="DPP6 N-terminal domain-like"/>
    <property type="match status" value="1"/>
</dbReference>
<evidence type="ECO:0000313" key="5">
    <source>
        <dbReference type="EMBL" id="CAB4791892.1"/>
    </source>
</evidence>
<keyword evidence="2" id="KW-0964">Secreted</keyword>
<evidence type="ECO:0000256" key="3">
    <source>
        <dbReference type="SAM" id="Phobius"/>
    </source>
</evidence>
<dbReference type="NCBIfam" id="TIGR01167">
    <property type="entry name" value="LPXTG_anchor"/>
    <property type="match status" value="1"/>
</dbReference>
<comment type="similarity">
    <text evidence="1">Belongs to the TolB family.</text>
</comment>
<dbReference type="Gene3D" id="2.120.10.30">
    <property type="entry name" value="TolB, C-terminal domain"/>
    <property type="match status" value="2"/>
</dbReference>
<dbReference type="EMBL" id="CAFBON010000090">
    <property type="protein sequence ID" value="CAB4988433.1"/>
    <property type="molecule type" value="Genomic_DNA"/>
</dbReference>
<dbReference type="InterPro" id="IPR019931">
    <property type="entry name" value="LPXTG_anchor"/>
</dbReference>
<feature type="domain" description="Gram-positive cocci surface proteins LPxTG" evidence="4">
    <location>
        <begin position="460"/>
        <end position="492"/>
    </location>
</feature>
<gene>
    <name evidence="5" type="ORF">UFOPK3001_00349</name>
    <name evidence="6" type="ORF">UFOPK3954_01003</name>
</gene>
<keyword evidence="3" id="KW-1133">Transmembrane helix</keyword>
<organism evidence="6">
    <name type="scientific">freshwater metagenome</name>
    <dbReference type="NCBI Taxonomy" id="449393"/>
    <lineage>
        <taxon>unclassified sequences</taxon>
        <taxon>metagenomes</taxon>
        <taxon>ecological metagenomes</taxon>
    </lineage>
</organism>